<evidence type="ECO:0000313" key="8">
    <source>
        <dbReference type="Proteomes" id="UP000293995"/>
    </source>
</evidence>
<dbReference type="Proteomes" id="UP000293995">
    <property type="component" value="Chromosome"/>
</dbReference>
<evidence type="ECO:0000256" key="1">
    <source>
        <dbReference type="ARBA" id="ARBA00004651"/>
    </source>
</evidence>
<dbReference type="Pfam" id="PF01810">
    <property type="entry name" value="LysE"/>
    <property type="match status" value="1"/>
</dbReference>
<dbReference type="RefSeq" id="WP_129389563.1">
    <property type="nucleotide sequence ID" value="NZ_CP035494.1"/>
</dbReference>
<gene>
    <name evidence="7" type="ORF">ET475_10365</name>
</gene>
<keyword evidence="2" id="KW-1003">Cell membrane</keyword>
<keyword evidence="4 6" id="KW-1133">Transmembrane helix</keyword>
<evidence type="ECO:0000256" key="6">
    <source>
        <dbReference type="SAM" id="Phobius"/>
    </source>
</evidence>
<feature type="transmembrane region" description="Helical" evidence="6">
    <location>
        <begin position="120"/>
        <end position="141"/>
    </location>
</feature>
<dbReference type="PANTHER" id="PTHR30086">
    <property type="entry name" value="ARGININE EXPORTER PROTEIN ARGO"/>
    <property type="match status" value="1"/>
</dbReference>
<organism evidence="7 8">
    <name type="scientific">Microbacterium protaetiae</name>
    <dbReference type="NCBI Taxonomy" id="2509458"/>
    <lineage>
        <taxon>Bacteria</taxon>
        <taxon>Bacillati</taxon>
        <taxon>Actinomycetota</taxon>
        <taxon>Actinomycetes</taxon>
        <taxon>Micrococcales</taxon>
        <taxon>Microbacteriaceae</taxon>
        <taxon>Microbacterium</taxon>
    </lineage>
</organism>
<feature type="transmembrane region" description="Helical" evidence="6">
    <location>
        <begin position="147"/>
        <end position="172"/>
    </location>
</feature>
<sequence length="213" mass="22511">MTPGISISDAAVFCLAALGLALMPGPNVVFLVTTSLTRGPRNAWRSALGVETATLLFAAATAAGLGVVIATSAVLFQLLKWVGVGYLIWLGIRSLHLRPNAEEHSAPAQVSWRRAYARGFVLGAANPKVILFFLAFLPQFVNPALAAWPQLLVLGLMFTAIGLVCDLFYCLAAGGVSRLVGSRLSGHRALRRAPALAYFGLAAWAATAQQRPV</sequence>
<dbReference type="GO" id="GO:0005886">
    <property type="term" value="C:plasma membrane"/>
    <property type="evidence" value="ECO:0007669"/>
    <property type="project" value="UniProtKB-SubCell"/>
</dbReference>
<evidence type="ECO:0000256" key="4">
    <source>
        <dbReference type="ARBA" id="ARBA00022989"/>
    </source>
</evidence>
<dbReference type="InterPro" id="IPR001123">
    <property type="entry name" value="LeuE-type"/>
</dbReference>
<dbReference type="EMBL" id="CP035494">
    <property type="protein sequence ID" value="QAY60348.1"/>
    <property type="molecule type" value="Genomic_DNA"/>
</dbReference>
<dbReference type="KEGG" id="mprt:ET475_10365"/>
<feature type="transmembrane region" description="Helical" evidence="6">
    <location>
        <begin position="55"/>
        <end position="79"/>
    </location>
</feature>
<protein>
    <submittedName>
        <fullName evidence="7">LysE family translocator</fullName>
    </submittedName>
</protein>
<evidence type="ECO:0000256" key="5">
    <source>
        <dbReference type="ARBA" id="ARBA00023136"/>
    </source>
</evidence>
<comment type="subcellular location">
    <subcellularLocation>
        <location evidence="1">Cell membrane</location>
        <topology evidence="1">Multi-pass membrane protein</topology>
    </subcellularLocation>
</comment>
<proteinExistence type="predicted"/>
<reference evidence="7 8" key="1">
    <citation type="submission" date="2019-01" db="EMBL/GenBank/DDBJ databases">
        <title>Genome sequencing of strain DFW100M-13.</title>
        <authorList>
            <person name="Heo J."/>
            <person name="Kim S.-J."/>
            <person name="Kim J.-S."/>
            <person name="Hong S.-B."/>
            <person name="Kwon S.-W."/>
        </authorList>
    </citation>
    <scope>NUCLEOTIDE SEQUENCE [LARGE SCALE GENOMIC DNA]</scope>
    <source>
        <strain evidence="7 8">DFW100M-13</strain>
    </source>
</reference>
<keyword evidence="8" id="KW-1185">Reference proteome</keyword>
<dbReference type="AlphaFoldDB" id="A0A4P6ER44"/>
<evidence type="ECO:0000313" key="7">
    <source>
        <dbReference type="EMBL" id="QAY60348.1"/>
    </source>
</evidence>
<evidence type="ECO:0000256" key="3">
    <source>
        <dbReference type="ARBA" id="ARBA00022692"/>
    </source>
</evidence>
<dbReference type="GO" id="GO:0015171">
    <property type="term" value="F:amino acid transmembrane transporter activity"/>
    <property type="evidence" value="ECO:0007669"/>
    <property type="project" value="TreeGrafter"/>
</dbReference>
<dbReference type="PANTHER" id="PTHR30086:SF20">
    <property type="entry name" value="ARGININE EXPORTER PROTEIN ARGO-RELATED"/>
    <property type="match status" value="1"/>
</dbReference>
<keyword evidence="3 6" id="KW-0812">Transmembrane</keyword>
<evidence type="ECO:0000256" key="2">
    <source>
        <dbReference type="ARBA" id="ARBA00022475"/>
    </source>
</evidence>
<keyword evidence="5 6" id="KW-0472">Membrane</keyword>
<dbReference type="PIRSF" id="PIRSF006324">
    <property type="entry name" value="LeuE"/>
    <property type="match status" value="1"/>
</dbReference>
<accession>A0A4P6ER44</accession>
<name>A0A4P6ER44_9MICO</name>
<dbReference type="OrthoDB" id="3175972at2"/>